<gene>
    <name evidence="2" type="ORF">MM415A00259_0010</name>
    <name evidence="1" type="ORF">MM415B00452_0058</name>
</gene>
<protein>
    <submittedName>
        <fullName evidence="1">Uncharacterized protein</fullName>
    </submittedName>
</protein>
<proteinExistence type="predicted"/>
<reference evidence="1" key="1">
    <citation type="submission" date="2020-03" db="EMBL/GenBank/DDBJ databases">
        <title>The deep terrestrial virosphere.</title>
        <authorList>
            <person name="Holmfeldt K."/>
            <person name="Nilsson E."/>
            <person name="Simone D."/>
            <person name="Lopez-Fernandez M."/>
            <person name="Wu X."/>
            <person name="de Brujin I."/>
            <person name="Lundin D."/>
            <person name="Andersson A."/>
            <person name="Bertilsson S."/>
            <person name="Dopson M."/>
        </authorList>
    </citation>
    <scope>NUCLEOTIDE SEQUENCE</scope>
    <source>
        <strain evidence="2">MM415A00259</strain>
        <strain evidence="1">MM415B00452</strain>
    </source>
</reference>
<evidence type="ECO:0000313" key="1">
    <source>
        <dbReference type="EMBL" id="QJA64957.1"/>
    </source>
</evidence>
<name>A0A6M3J6Z3_9ZZZZ</name>
<dbReference type="EMBL" id="MT141529">
    <property type="protein sequence ID" value="QJA64957.1"/>
    <property type="molecule type" value="Genomic_DNA"/>
</dbReference>
<dbReference type="AlphaFoldDB" id="A0A6M3J6Z3"/>
<evidence type="ECO:0000313" key="2">
    <source>
        <dbReference type="EMBL" id="QJA83685.1"/>
    </source>
</evidence>
<dbReference type="EMBL" id="MT142516">
    <property type="protein sequence ID" value="QJA83685.1"/>
    <property type="molecule type" value="Genomic_DNA"/>
</dbReference>
<accession>A0A6M3J6Z3</accession>
<sequence length="432" mass="45536">MKKILIITLLAIGLTLPAQAAIISYDVLSGDSGVSYSHFNTSFSRIYDEFNGSISSANILNDSLDEADFADAINPRVRTDENIGDYTYTGMLPVTSTDLTSNISAGTSYVNGYRIVTDATSKTYTASVDTWVYIDQNGAFQYSEVATGAAQPTTPSNSLLLAQVVCDGDNITSVVDKRTTTPPGLRIYQDLILGAVISRDITTATTINIGKGTIDFGSGIALRRNTLTADIVFTSTGRGGLDTGSLAQGYYAIWAVPDDANATNYEGVASTSFSATSLSITGERLIGWCYAPTSSAISPDSVGGYKGLGSSQPNISRFQDKTTVSTTSTTYTDLLEIKFYSSGRPVLINSDLAVNNSGASGMYAVISVDTIGYDSSERGFFTGGGSATVPAGTMSPSAIINVGKGQHSIKIRWRVAGNTGYIFGKTVTVQEL</sequence>
<organism evidence="1">
    <name type="scientific">viral metagenome</name>
    <dbReference type="NCBI Taxonomy" id="1070528"/>
    <lineage>
        <taxon>unclassified sequences</taxon>
        <taxon>metagenomes</taxon>
        <taxon>organismal metagenomes</taxon>
    </lineage>
</organism>